<evidence type="ECO:0000256" key="1">
    <source>
        <dbReference type="SAM" id="Phobius"/>
    </source>
</evidence>
<evidence type="ECO:0000313" key="2">
    <source>
        <dbReference type="EMBL" id="EMM82469.1"/>
    </source>
</evidence>
<proteinExistence type="predicted"/>
<reference evidence="2 3" key="1">
    <citation type="submission" date="2013-01" db="EMBL/GenBank/DDBJ databases">
        <authorList>
            <person name="Harkins D.M."/>
            <person name="Durkin A.S."/>
            <person name="Brinkac L.M."/>
            <person name="Haft D.H."/>
            <person name="Selengut J.D."/>
            <person name="Sanka R."/>
            <person name="DePew J."/>
            <person name="Purushe J."/>
            <person name="Hospenthal D.R."/>
            <person name="Murray C.K."/>
            <person name="Pimentel G."/>
            <person name="Wasfy M."/>
            <person name="Parker T."/>
            <person name="Miller R.S."/>
            <person name="Vinetz J.M."/>
            <person name="Sutton G.G."/>
            <person name="Nierman W.C."/>
            <person name="Fouts D.E."/>
        </authorList>
    </citation>
    <scope>NUCLEOTIDE SEQUENCE [LARGE SCALE GENOMIC DNA]</scope>
    <source>
        <strain evidence="2 3">2006001854</strain>
    </source>
</reference>
<name>M6GIW5_LEPIR</name>
<dbReference type="AlphaFoldDB" id="M6GIW5"/>
<keyword evidence="1" id="KW-0472">Membrane</keyword>
<dbReference type="Proteomes" id="UP000012128">
    <property type="component" value="Unassembled WGS sequence"/>
</dbReference>
<organism evidence="2 3">
    <name type="scientific">Leptospira interrogans str. 2006001854</name>
    <dbReference type="NCBI Taxonomy" id="1001590"/>
    <lineage>
        <taxon>Bacteria</taxon>
        <taxon>Pseudomonadati</taxon>
        <taxon>Spirochaetota</taxon>
        <taxon>Spirochaetia</taxon>
        <taxon>Leptospirales</taxon>
        <taxon>Leptospiraceae</taxon>
        <taxon>Leptospira</taxon>
    </lineage>
</organism>
<keyword evidence="1" id="KW-0812">Transmembrane</keyword>
<accession>M6GIW5</accession>
<feature type="transmembrane region" description="Helical" evidence="1">
    <location>
        <begin position="43"/>
        <end position="61"/>
    </location>
</feature>
<sequence>MRIRGGFKSAKNFLIIHLVFPVAGILTNLSTFGAISIDYLSLHLLKLAFISQSVLFSVMLVQRIKELEFRLKDGLQSEIHKNIVLLKKKFNKEEKLNGN</sequence>
<evidence type="ECO:0000313" key="3">
    <source>
        <dbReference type="Proteomes" id="UP000012128"/>
    </source>
</evidence>
<gene>
    <name evidence="2" type="ORF">LEP1GSC037_1753</name>
</gene>
<keyword evidence="1" id="KW-1133">Transmembrane helix</keyword>
<feature type="transmembrane region" description="Helical" evidence="1">
    <location>
        <begin position="12"/>
        <end position="37"/>
    </location>
</feature>
<protein>
    <submittedName>
        <fullName evidence="2">Uncharacterized protein</fullName>
    </submittedName>
</protein>
<comment type="caution">
    <text evidence="2">The sequence shown here is derived from an EMBL/GenBank/DDBJ whole genome shotgun (WGS) entry which is preliminary data.</text>
</comment>
<dbReference type="EMBL" id="AFLW02000081">
    <property type="protein sequence ID" value="EMM82469.1"/>
    <property type="molecule type" value="Genomic_DNA"/>
</dbReference>